<dbReference type="AlphaFoldDB" id="A0A2T1GC47"/>
<feature type="transmembrane region" description="Helical" evidence="1">
    <location>
        <begin position="272"/>
        <end position="295"/>
    </location>
</feature>
<evidence type="ECO:0000313" key="3">
    <source>
        <dbReference type="Proteomes" id="UP000238937"/>
    </source>
</evidence>
<name>A0A2T1GC47_9CYAN</name>
<reference evidence="2 3" key="1">
    <citation type="submission" date="2018-03" db="EMBL/GenBank/DDBJ databases">
        <title>The ancient ancestry and fast evolution of plastids.</title>
        <authorList>
            <person name="Moore K.R."/>
            <person name="Magnabosco C."/>
            <person name="Momper L."/>
            <person name="Gold D.A."/>
            <person name="Bosak T."/>
            <person name="Fournier G.P."/>
        </authorList>
    </citation>
    <scope>NUCLEOTIDE SEQUENCE [LARGE SCALE GENOMIC DNA]</scope>
    <source>
        <strain evidence="2 3">CCALA 037</strain>
    </source>
</reference>
<dbReference type="EMBL" id="PVWO01000221">
    <property type="protein sequence ID" value="PSB54949.1"/>
    <property type="molecule type" value="Genomic_DNA"/>
</dbReference>
<sequence length="317" mass="34636">MKNNADPVGTLSIGNVVTTGTTLYKSNFKRYLQVSLRATAWVVAIVAASVGFLFVGVALYGITKSWLLSIPVILGWVAVTFYFLAKYSTDRAVICRLAYQELADAPETVQDATRQLLPRMWGFLRLSWLVSLYLFLVALISYIGLAIVISILIAILTYGLNLGTGNIAVSFAIGLLVVVLILLWFALLIRYYAYWFVAELPLAIESTTSANFSISRSRQLSAIAANKVAAIIAVAFLVTAPINLLGNVPSFIGQIMTTSQSGPFANPSTQAIASLLMLGGFFLGLLAELIVMPFWQVIKAIVYYDLRNRREGSDLNI</sequence>
<organism evidence="2 3">
    <name type="scientific">Chamaesiphon polymorphus CCALA 037</name>
    <dbReference type="NCBI Taxonomy" id="2107692"/>
    <lineage>
        <taxon>Bacteria</taxon>
        <taxon>Bacillati</taxon>
        <taxon>Cyanobacteriota</taxon>
        <taxon>Cyanophyceae</taxon>
        <taxon>Gomontiellales</taxon>
        <taxon>Chamaesiphonaceae</taxon>
        <taxon>Chamaesiphon</taxon>
    </lineage>
</organism>
<protein>
    <recommendedName>
        <fullName evidence="4">DUF975 domain-containing protein</fullName>
    </recommendedName>
</protein>
<feature type="transmembrane region" description="Helical" evidence="1">
    <location>
        <begin position="228"/>
        <end position="252"/>
    </location>
</feature>
<keyword evidence="1" id="KW-1133">Transmembrane helix</keyword>
<accession>A0A2T1GC47</accession>
<feature type="transmembrane region" description="Helical" evidence="1">
    <location>
        <begin position="167"/>
        <end position="189"/>
    </location>
</feature>
<evidence type="ECO:0000256" key="1">
    <source>
        <dbReference type="SAM" id="Phobius"/>
    </source>
</evidence>
<evidence type="ECO:0008006" key="4">
    <source>
        <dbReference type="Google" id="ProtNLM"/>
    </source>
</evidence>
<keyword evidence="1" id="KW-0472">Membrane</keyword>
<proteinExistence type="predicted"/>
<keyword evidence="3" id="KW-1185">Reference proteome</keyword>
<feature type="transmembrane region" description="Helical" evidence="1">
    <location>
        <begin position="66"/>
        <end position="85"/>
    </location>
</feature>
<feature type="transmembrane region" description="Helical" evidence="1">
    <location>
        <begin position="38"/>
        <end position="60"/>
    </location>
</feature>
<evidence type="ECO:0000313" key="2">
    <source>
        <dbReference type="EMBL" id="PSB54949.1"/>
    </source>
</evidence>
<dbReference type="Proteomes" id="UP000238937">
    <property type="component" value="Unassembled WGS sequence"/>
</dbReference>
<gene>
    <name evidence="2" type="ORF">C7B77_16575</name>
</gene>
<feature type="transmembrane region" description="Helical" evidence="1">
    <location>
        <begin position="126"/>
        <end position="155"/>
    </location>
</feature>
<keyword evidence="1" id="KW-0812">Transmembrane</keyword>
<comment type="caution">
    <text evidence="2">The sequence shown here is derived from an EMBL/GenBank/DDBJ whole genome shotgun (WGS) entry which is preliminary data.</text>
</comment>